<dbReference type="PANTHER" id="PTHR10887">
    <property type="entry name" value="DNA2/NAM7 HELICASE FAMILY"/>
    <property type="match status" value="1"/>
</dbReference>
<dbReference type="EMBL" id="CP163445">
    <property type="protein sequence ID" value="XDQ77346.1"/>
    <property type="molecule type" value="Genomic_DNA"/>
</dbReference>
<dbReference type="InterPro" id="IPR027417">
    <property type="entry name" value="P-loop_NTPase"/>
</dbReference>
<reference evidence="2" key="1">
    <citation type="submission" date="2024-07" db="EMBL/GenBank/DDBJ databases">
        <authorList>
            <person name="Yu S.T."/>
        </authorList>
    </citation>
    <scope>NUCLEOTIDE SEQUENCE</scope>
    <source>
        <strain evidence="2">Y1</strain>
    </source>
</reference>
<organism evidence="2">
    <name type="scientific">Streptomyces sp. Y1</name>
    <dbReference type="NCBI Taxonomy" id="3238634"/>
    <lineage>
        <taxon>Bacteria</taxon>
        <taxon>Bacillati</taxon>
        <taxon>Actinomycetota</taxon>
        <taxon>Actinomycetes</taxon>
        <taxon>Kitasatosporales</taxon>
        <taxon>Streptomycetaceae</taxon>
        <taxon>Streptomyces</taxon>
    </lineage>
</organism>
<dbReference type="InterPro" id="IPR045055">
    <property type="entry name" value="DNA2/NAM7-like"/>
</dbReference>
<dbReference type="AlphaFoldDB" id="A0AB39TFX8"/>
<evidence type="ECO:0000313" key="2">
    <source>
        <dbReference type="EMBL" id="XDQ77346.1"/>
    </source>
</evidence>
<gene>
    <name evidence="2" type="ORF">AB2U05_02005</name>
</gene>
<dbReference type="PROSITE" id="PS50011">
    <property type="entry name" value="PROTEIN_KINASE_DOM"/>
    <property type="match status" value="1"/>
</dbReference>
<dbReference type="PANTHER" id="PTHR10887:SF495">
    <property type="entry name" value="HELICASE SENATAXIN ISOFORM X1-RELATED"/>
    <property type="match status" value="1"/>
</dbReference>
<dbReference type="InterPro" id="IPR041679">
    <property type="entry name" value="DNA2/NAM7-like_C"/>
</dbReference>
<name>A0AB39TFX8_9ACTN</name>
<dbReference type="RefSeq" id="WP_369182224.1">
    <property type="nucleotide sequence ID" value="NZ_CP163445.1"/>
</dbReference>
<dbReference type="GO" id="GO:0004386">
    <property type="term" value="F:helicase activity"/>
    <property type="evidence" value="ECO:0007669"/>
    <property type="project" value="InterPro"/>
</dbReference>
<accession>A0AB39TFX8</accession>
<dbReference type="GO" id="GO:0004672">
    <property type="term" value="F:protein kinase activity"/>
    <property type="evidence" value="ECO:0007669"/>
    <property type="project" value="InterPro"/>
</dbReference>
<sequence length="1229" mass="138851">MHAHPADAVHTDDLDAHRDLVDRLFCKPNAPYGPYERAGEPEVIVPGLLFRVELNYPGDLAGRLEASVFIGIQGFAGELWEHEVRGLLRLDALSHPALPTIRSGGFDAANEVAFAITESQGQALNVDATVRWAQSERIEAFEAFSVLLDALNHLHGARLMHRNLTLGALRAVQRHGEDAVTVQLSRFELSTLIGNLVRRTALQNSAQVGELVRRLYLAAPQGMDQARHLAYLAPETLDFLLHERSGRRREWATTDVFGLGVLGFEWFCGPIPELLPEEFARAQAAAGPAQAIALATLRARMRAHLTGRVDLPKPLVSLLREMLEEAPEERITSFQALRRLEQNWEGIRRLWEDAADEVPRLVAFLPDQSVETIFELRKWISHSPDTPAGREALRNFYVRELRGAELVWSPNGAVGFANDEPEKLQEARWVLIGEQAVWFCAFLYDQDLLTRQRGEQHEDTLVIKYLKDRNHAQALVRAQPRRKVGRIEVVPFYPGQSLAKVRAGRPSWRPLTESVKRARARSSEEQEFLRSLDFLLAYQRTALDARKYPFIRTDKAEDPGLAVLTWDEHRDAAWRHRSQLLTAFSTDPKRRPRLSDFVENLDVDSDFITLDVVPGHQRGPYFGHRVIKVDLVERRDRDTIVVRPHRNQDRVPSIGWLRPSDDGGSEPQIARQAKARTMLENQAALIRSLRAPISYDLGRGRWRSAPDAQLEGEAPDRINDMLALQPFYALQGPPGTGKSTVAAHALRRFLREEPGARVLVSAQSNYALDNLAARLIKEMPDVLILRETPDGQDDEERVKDHTVLAHTLGRLTDRLAKTIESQLTWMLHPERLSPEERRRFEELPPGERPLPLNDQDRPVADAWLQSVTSNQIELTDRIKNGASIVLATCSIAATITDTDRDPGDMFDWVIVEEAAKAWPTELIIPLVLGTRWTLIGDHRQLGAHREEEVLQFLRSLRDHPDKDMRLHYDEREMRERVLRMFGHLFVDREEPDTGPVSYHASPLGQLNLQFRMHPDIAQPVGRAFYPYVPFRPDDDGLPKSFLGTSSLADLDHGVQRPGFLRGAALVWLDTTGLEDCAEHPYWYNQGEVEVIDRLVDRMRPAPLAVDRPAEDDGGLVVLTPYRAQKNLLENKGLLRGRVHTVHSFQGREADRVIVSLVRTTRSGNTVAGNVGHVGRNEVANVLLSRGRRLLVLVGGFAHFAEHGGTSWDIITKTVRRYGRIVPAEQLTGE</sequence>
<dbReference type="InterPro" id="IPR047187">
    <property type="entry name" value="SF1_C_Upf1"/>
</dbReference>
<dbReference type="InterPro" id="IPR000719">
    <property type="entry name" value="Prot_kinase_dom"/>
</dbReference>
<dbReference type="InterPro" id="IPR041677">
    <property type="entry name" value="DNA2/NAM7_AAA_11"/>
</dbReference>
<protein>
    <submittedName>
        <fullName evidence="2">AAA domain-containing protein</fullName>
    </submittedName>
</protein>
<proteinExistence type="predicted"/>
<dbReference type="Gene3D" id="3.40.50.300">
    <property type="entry name" value="P-loop containing nucleotide triphosphate hydrolases"/>
    <property type="match status" value="2"/>
</dbReference>
<dbReference type="InterPro" id="IPR011009">
    <property type="entry name" value="Kinase-like_dom_sf"/>
</dbReference>
<evidence type="ECO:0000259" key="1">
    <source>
        <dbReference type="PROSITE" id="PS50011"/>
    </source>
</evidence>
<feature type="domain" description="Protein kinase" evidence="1">
    <location>
        <begin position="1"/>
        <end position="345"/>
    </location>
</feature>
<dbReference type="Pfam" id="PF13086">
    <property type="entry name" value="AAA_11"/>
    <property type="match status" value="1"/>
</dbReference>
<dbReference type="GO" id="GO:0005524">
    <property type="term" value="F:ATP binding"/>
    <property type="evidence" value="ECO:0007669"/>
    <property type="project" value="InterPro"/>
</dbReference>
<dbReference type="CDD" id="cd18808">
    <property type="entry name" value="SF1_C_Upf1"/>
    <property type="match status" value="1"/>
</dbReference>
<dbReference type="Pfam" id="PF13087">
    <property type="entry name" value="AAA_12"/>
    <property type="match status" value="1"/>
</dbReference>
<dbReference type="Gene3D" id="1.10.510.10">
    <property type="entry name" value="Transferase(Phosphotransferase) domain 1"/>
    <property type="match status" value="1"/>
</dbReference>
<dbReference type="SUPFAM" id="SSF52540">
    <property type="entry name" value="P-loop containing nucleoside triphosphate hydrolases"/>
    <property type="match status" value="1"/>
</dbReference>
<dbReference type="SUPFAM" id="SSF56112">
    <property type="entry name" value="Protein kinase-like (PK-like)"/>
    <property type="match status" value="1"/>
</dbReference>